<sequence>MFSALFPALTAGFRLWTAPIDAFQQGMAYSLDAVERSWLYLDAQRQRSNQYLAHTHDPAPNLLIYATDLLLDGRTLPRPVNYRLMRVHPPEGVRIDDAKRPFIIIDPRAGHGPGIGGFKADSELGVAMSAGHPCYFVSFLRYPEHGQTIEDVVDALSQFISHVRASHPEADSRPMVIGNCQAGWQLMMAAALAPEDVGPILIAGTPLSYWAGHRGGSPMRYTAGLTGGSWITTWLGDLGGGLFDGAWLVSNFESLNPANTWWQKQYALYARVDTEVPRYLNFERWWGGHVFSTREEMEYIVDNLFMGNRLTDNRITFRDGRTVDLRHVRSPVIVFCSEGDDITPPPQALGWLTDLYSDEDALRDNDQTVLYCVHDHTGHLGIFVSGDVSRRQHTEFTSNVDFIDVLPPGLYEASVQDSAPDTANPQWVEGTTLFTTAPRTFDELSARIDHREEDDRRFATVDGLSRLTHQAYTVWAQPYWRAMVTPPVTDALRQCHPLRLGFTACSDHHPAAPLIKSAADHVRTDRHPVSSDNLFLAMETATAAHIVTALNQWRDQRDRLREAMFMALYGQHWLQRLVGVDPDASPVRPLPACEPPPDEFVPLHAGEITQRLYHVDHLDLVVRAMLYVFSAAPAIDERHFNALKALNAAHPSGGASLADLKQRIRCQAHLLTVVPDEAITALARPLVRLSAAQRKKDLAHLTTILTAGTPLDKQESHRLERIRRLFTAPSRTDDHSATTESSHD</sequence>
<dbReference type="Pfam" id="PF11339">
    <property type="entry name" value="DUF3141"/>
    <property type="match status" value="1"/>
</dbReference>
<name>A0AA41ZK00_9GAMM</name>
<dbReference type="InterPro" id="IPR051321">
    <property type="entry name" value="PHA/PHB_synthase"/>
</dbReference>
<keyword evidence="3" id="KW-1185">Reference proteome</keyword>
<evidence type="ECO:0000256" key="1">
    <source>
        <dbReference type="SAM" id="MobiDB-lite"/>
    </source>
</evidence>
<accession>A0AA41ZK00</accession>
<gene>
    <name evidence="2" type="ORF">OQ287_01985</name>
</gene>
<dbReference type="InterPro" id="IPR024501">
    <property type="entry name" value="DUF3141"/>
</dbReference>
<evidence type="ECO:0000313" key="3">
    <source>
        <dbReference type="Proteomes" id="UP001165678"/>
    </source>
</evidence>
<dbReference type="RefSeq" id="WP_265895409.1">
    <property type="nucleotide sequence ID" value="NZ_JAPIVE010000001.1"/>
</dbReference>
<reference evidence="2" key="1">
    <citation type="submission" date="2022-11" db="EMBL/GenBank/DDBJ databases">
        <title>Larsenimonas rhizosphaerae sp. nov., isolated from a tidal mudflat.</title>
        <authorList>
            <person name="Lee S.D."/>
            <person name="Kim I.S."/>
        </authorList>
    </citation>
    <scope>NUCLEOTIDE SEQUENCE</scope>
    <source>
        <strain evidence="2">GH2-1</strain>
    </source>
</reference>
<protein>
    <submittedName>
        <fullName evidence="2">DUF3141 domain-containing protein</fullName>
    </submittedName>
</protein>
<dbReference type="AlphaFoldDB" id="A0AA41ZK00"/>
<comment type="caution">
    <text evidence="2">The sequence shown here is derived from an EMBL/GenBank/DDBJ whole genome shotgun (WGS) entry which is preliminary data.</text>
</comment>
<dbReference type="EMBL" id="JAPIVE010000001">
    <property type="protein sequence ID" value="MCX2523003.1"/>
    <property type="molecule type" value="Genomic_DNA"/>
</dbReference>
<dbReference type="PANTHER" id="PTHR36837">
    <property type="entry name" value="POLY(3-HYDROXYALKANOATE) POLYMERASE SUBUNIT PHAC"/>
    <property type="match status" value="1"/>
</dbReference>
<proteinExistence type="predicted"/>
<feature type="region of interest" description="Disordered" evidence="1">
    <location>
        <begin position="725"/>
        <end position="744"/>
    </location>
</feature>
<dbReference type="Proteomes" id="UP001165678">
    <property type="component" value="Unassembled WGS sequence"/>
</dbReference>
<dbReference type="PANTHER" id="PTHR36837:SF2">
    <property type="entry name" value="POLY(3-HYDROXYALKANOATE) POLYMERASE SUBUNIT PHAC"/>
    <property type="match status" value="1"/>
</dbReference>
<feature type="compositionally biased region" description="Basic and acidic residues" evidence="1">
    <location>
        <begin position="731"/>
        <end position="744"/>
    </location>
</feature>
<dbReference type="SUPFAM" id="SSF53474">
    <property type="entry name" value="alpha/beta-Hydrolases"/>
    <property type="match status" value="1"/>
</dbReference>
<evidence type="ECO:0000313" key="2">
    <source>
        <dbReference type="EMBL" id="MCX2523003.1"/>
    </source>
</evidence>
<dbReference type="Gene3D" id="3.40.50.1820">
    <property type="entry name" value="alpha/beta hydrolase"/>
    <property type="match status" value="1"/>
</dbReference>
<dbReference type="InterPro" id="IPR029058">
    <property type="entry name" value="AB_hydrolase_fold"/>
</dbReference>
<organism evidence="2 3">
    <name type="scientific">Larsenimonas rhizosphaerae</name>
    <dbReference type="NCBI Taxonomy" id="2944682"/>
    <lineage>
        <taxon>Bacteria</taxon>
        <taxon>Pseudomonadati</taxon>
        <taxon>Pseudomonadota</taxon>
        <taxon>Gammaproteobacteria</taxon>
        <taxon>Oceanospirillales</taxon>
        <taxon>Halomonadaceae</taxon>
        <taxon>Larsenimonas</taxon>
    </lineage>
</organism>